<keyword evidence="5" id="KW-0378">Hydrolase</keyword>
<reference evidence="7 8" key="1">
    <citation type="journal article" date="2016" name="Nat. Commun.">
        <title>Thousands of microbial genomes shed light on interconnected biogeochemical processes in an aquifer system.</title>
        <authorList>
            <person name="Anantharaman K."/>
            <person name="Brown C.T."/>
            <person name="Hug L.A."/>
            <person name="Sharon I."/>
            <person name="Castelle C.J."/>
            <person name="Probst A.J."/>
            <person name="Thomas B.C."/>
            <person name="Singh A."/>
            <person name="Wilkins M.J."/>
            <person name="Karaoz U."/>
            <person name="Brodie E.L."/>
            <person name="Williams K.H."/>
            <person name="Hubbard S.S."/>
            <person name="Banfield J.F."/>
        </authorList>
    </citation>
    <scope>NUCLEOTIDE SEQUENCE [LARGE SCALE GENOMIC DNA]</scope>
</reference>
<dbReference type="PANTHER" id="PTHR34139:SF1">
    <property type="entry name" value="RNASE MJ1380-RELATED"/>
    <property type="match status" value="1"/>
</dbReference>
<dbReference type="Pfam" id="PF01934">
    <property type="entry name" value="HepT-like"/>
    <property type="match status" value="1"/>
</dbReference>
<dbReference type="AlphaFoldDB" id="A0A1F7F134"/>
<evidence type="ECO:0000256" key="4">
    <source>
        <dbReference type="ARBA" id="ARBA00022741"/>
    </source>
</evidence>
<protein>
    <recommendedName>
        <fullName evidence="9">DUF86 domain-containing protein</fullName>
    </recommendedName>
</protein>
<sequence>MSDRGIRELLEDMIEALKRIENYASGINYRSFTKDTKTQDAIVRNLEIIGEATKKIPAMIRQKNSRVPWRRMAGLRDILIHDYFGVNYEIVWGIVQNDLPAVLPLLKKIRRSTSL</sequence>
<evidence type="ECO:0000256" key="3">
    <source>
        <dbReference type="ARBA" id="ARBA00022722"/>
    </source>
</evidence>
<keyword evidence="3" id="KW-0540">Nuclease</keyword>
<dbReference type="GO" id="GO:0004540">
    <property type="term" value="F:RNA nuclease activity"/>
    <property type="evidence" value="ECO:0007669"/>
    <property type="project" value="InterPro"/>
</dbReference>
<dbReference type="GO" id="GO:0016787">
    <property type="term" value="F:hydrolase activity"/>
    <property type="evidence" value="ECO:0007669"/>
    <property type="project" value="UniProtKB-KW"/>
</dbReference>
<proteinExistence type="inferred from homology"/>
<comment type="similarity">
    <text evidence="6">Belongs to the HepT RNase toxin family.</text>
</comment>
<evidence type="ECO:0000256" key="2">
    <source>
        <dbReference type="ARBA" id="ARBA00022649"/>
    </source>
</evidence>
<evidence type="ECO:0000256" key="1">
    <source>
        <dbReference type="ARBA" id="ARBA00022553"/>
    </source>
</evidence>
<dbReference type="Proteomes" id="UP000179243">
    <property type="component" value="Unassembled WGS sequence"/>
</dbReference>
<evidence type="ECO:0000313" key="7">
    <source>
        <dbReference type="EMBL" id="OGK00257.1"/>
    </source>
</evidence>
<dbReference type="PANTHER" id="PTHR34139">
    <property type="entry name" value="UPF0331 PROTEIN MJ0127"/>
    <property type="match status" value="1"/>
</dbReference>
<dbReference type="GO" id="GO:0110001">
    <property type="term" value="C:toxin-antitoxin complex"/>
    <property type="evidence" value="ECO:0007669"/>
    <property type="project" value="InterPro"/>
</dbReference>
<keyword evidence="4" id="KW-0547">Nucleotide-binding</keyword>
<organism evidence="7 8">
    <name type="scientific">Candidatus Raymondbacteria bacterium RIFOXYD12_FULL_49_13</name>
    <dbReference type="NCBI Taxonomy" id="1817890"/>
    <lineage>
        <taxon>Bacteria</taxon>
        <taxon>Raymondiibacteriota</taxon>
    </lineage>
</organism>
<dbReference type="GO" id="GO:0000166">
    <property type="term" value="F:nucleotide binding"/>
    <property type="evidence" value="ECO:0007669"/>
    <property type="project" value="UniProtKB-KW"/>
</dbReference>
<comment type="caution">
    <text evidence="7">The sequence shown here is derived from an EMBL/GenBank/DDBJ whole genome shotgun (WGS) entry which is preliminary data.</text>
</comment>
<dbReference type="InterPro" id="IPR008201">
    <property type="entry name" value="HepT-like"/>
</dbReference>
<keyword evidence="2" id="KW-1277">Toxin-antitoxin system</keyword>
<evidence type="ECO:0008006" key="9">
    <source>
        <dbReference type="Google" id="ProtNLM"/>
    </source>
</evidence>
<name>A0A1F7F134_UNCRA</name>
<dbReference type="InterPro" id="IPR037038">
    <property type="entry name" value="HepT-like_sf"/>
</dbReference>
<dbReference type="Gene3D" id="1.20.120.580">
    <property type="entry name" value="bsu32300-like"/>
    <property type="match status" value="1"/>
</dbReference>
<accession>A0A1F7F134</accession>
<evidence type="ECO:0000313" key="8">
    <source>
        <dbReference type="Proteomes" id="UP000179243"/>
    </source>
</evidence>
<evidence type="ECO:0000256" key="6">
    <source>
        <dbReference type="ARBA" id="ARBA00024207"/>
    </source>
</evidence>
<evidence type="ECO:0000256" key="5">
    <source>
        <dbReference type="ARBA" id="ARBA00022801"/>
    </source>
</evidence>
<dbReference type="EMBL" id="MFYX01000150">
    <property type="protein sequence ID" value="OGK00257.1"/>
    <property type="molecule type" value="Genomic_DNA"/>
</dbReference>
<keyword evidence="1" id="KW-0597">Phosphoprotein</keyword>
<gene>
    <name evidence="7" type="ORF">A2519_01220</name>
</gene>
<dbReference type="InterPro" id="IPR051813">
    <property type="entry name" value="HepT_RNase_toxin"/>
</dbReference>